<protein>
    <submittedName>
        <fullName evidence="1">Uncharacterized protein</fullName>
    </submittedName>
</protein>
<organism evidence="1 2">
    <name type="scientific">Rhododendron simsii</name>
    <name type="common">Sims's rhododendron</name>
    <dbReference type="NCBI Taxonomy" id="118357"/>
    <lineage>
        <taxon>Eukaryota</taxon>
        <taxon>Viridiplantae</taxon>
        <taxon>Streptophyta</taxon>
        <taxon>Embryophyta</taxon>
        <taxon>Tracheophyta</taxon>
        <taxon>Spermatophyta</taxon>
        <taxon>Magnoliopsida</taxon>
        <taxon>eudicotyledons</taxon>
        <taxon>Gunneridae</taxon>
        <taxon>Pentapetalae</taxon>
        <taxon>asterids</taxon>
        <taxon>Ericales</taxon>
        <taxon>Ericaceae</taxon>
        <taxon>Ericoideae</taxon>
        <taxon>Rhodoreae</taxon>
        <taxon>Rhododendron</taxon>
    </lineage>
</organism>
<proteinExistence type="predicted"/>
<keyword evidence="2" id="KW-1185">Reference proteome</keyword>
<dbReference type="Proteomes" id="UP000626092">
    <property type="component" value="Unassembled WGS sequence"/>
</dbReference>
<dbReference type="AlphaFoldDB" id="A0A834FZA0"/>
<accession>A0A834FZA0</accession>
<evidence type="ECO:0000313" key="2">
    <source>
        <dbReference type="Proteomes" id="UP000626092"/>
    </source>
</evidence>
<name>A0A834FZA0_RHOSS</name>
<evidence type="ECO:0000313" key="1">
    <source>
        <dbReference type="EMBL" id="KAF7120285.1"/>
    </source>
</evidence>
<reference evidence="1" key="1">
    <citation type="submission" date="2019-11" db="EMBL/GenBank/DDBJ databases">
        <authorList>
            <person name="Liu Y."/>
            <person name="Hou J."/>
            <person name="Li T.-Q."/>
            <person name="Guan C.-H."/>
            <person name="Wu X."/>
            <person name="Wu H.-Z."/>
            <person name="Ling F."/>
            <person name="Zhang R."/>
            <person name="Shi X.-G."/>
            <person name="Ren J.-P."/>
            <person name="Chen E.-F."/>
            <person name="Sun J.-M."/>
        </authorList>
    </citation>
    <scope>NUCLEOTIDE SEQUENCE</scope>
    <source>
        <strain evidence="1">Adult_tree_wgs_1</strain>
        <tissue evidence="1">Leaves</tissue>
    </source>
</reference>
<sequence length="221" mass="24612">MSQSQRASPTAEISLSMPSSWRALTEKSTSNTLGMRNSAAAAKGLGKIESVAGVGEEVVGPLDGHRLHHAELVATAAVVQIQTEKTQFLFLVSGLFDPVPMFFHTSKTQAVGDVSEIIEEPQTSQNQKKQILSLEIPSTRSEGSTEDFIRINSKSKCSLVFLIRYYTSLFLARMMDPIVLYYGKGQEQRDFLKESYQDQEQGVPRHHFEWCYARGQGQSYA</sequence>
<comment type="caution">
    <text evidence="1">The sequence shown here is derived from an EMBL/GenBank/DDBJ whole genome shotgun (WGS) entry which is preliminary data.</text>
</comment>
<gene>
    <name evidence="1" type="ORF">RHSIM_Rhsim13G0123800</name>
</gene>
<dbReference type="EMBL" id="WJXA01000013">
    <property type="protein sequence ID" value="KAF7120285.1"/>
    <property type="molecule type" value="Genomic_DNA"/>
</dbReference>